<dbReference type="RefSeq" id="WP_167695392.1">
    <property type="nucleotide sequence ID" value="NZ_CP118181.1"/>
</dbReference>
<name>A0A968GFW9_9SPIO</name>
<keyword evidence="1" id="KW-1133">Transmembrane helix</keyword>
<sequence length="133" mass="15152">MELIKQTHPALGAVIHRWGCVFMALLAMVQWLARRVFTPQEVLEIYHACVARNIIGNNCYVHDNNAVIALAWQFAKQEGKPPIVQEKSGRFARLQYRTSVGTHFVIIDSKNDAFYNPDPSLNILHVEGVRFYG</sequence>
<gene>
    <name evidence="2" type="ORF">HCT48_03600</name>
</gene>
<reference evidence="2" key="1">
    <citation type="submission" date="2020-03" db="EMBL/GenBank/DDBJ databases">
        <title>Spirochaetal bacteria isolated from arthropods constitute a novel genus Entomospira genus novum within the order Spirochaetales.</title>
        <authorList>
            <person name="Grana-Miraglia L."/>
            <person name="Sikutova S."/>
            <person name="Fingerle V."/>
            <person name="Sing A."/>
            <person name="Castillo-Ramirez S."/>
            <person name="Margos G."/>
            <person name="Rudolf I."/>
        </authorList>
    </citation>
    <scope>NUCLEOTIDE SEQUENCE</scope>
    <source>
        <strain evidence="2">BR149</strain>
    </source>
</reference>
<keyword evidence="1" id="KW-0812">Transmembrane</keyword>
<evidence type="ECO:0000313" key="2">
    <source>
        <dbReference type="EMBL" id="NIZ69298.1"/>
    </source>
</evidence>
<protein>
    <submittedName>
        <fullName evidence="2">DUF261 family protein</fullName>
    </submittedName>
</protein>
<dbReference type="EMBL" id="JAATLM010000001">
    <property type="protein sequence ID" value="NIZ69298.1"/>
    <property type="molecule type" value="Genomic_DNA"/>
</dbReference>
<keyword evidence="3" id="KW-1185">Reference proteome</keyword>
<dbReference type="Pfam" id="PF03196">
    <property type="entry name" value="DUF261"/>
    <property type="match status" value="1"/>
</dbReference>
<comment type="caution">
    <text evidence="2">The sequence shown here is derived from an EMBL/GenBank/DDBJ whole genome shotgun (WGS) entry which is preliminary data.</text>
</comment>
<dbReference type="Proteomes" id="UP000778951">
    <property type="component" value="Unassembled WGS sequence"/>
</dbReference>
<dbReference type="AlphaFoldDB" id="A0A968GFW9"/>
<feature type="transmembrane region" description="Helical" evidence="1">
    <location>
        <begin position="15"/>
        <end position="33"/>
    </location>
</feature>
<organism evidence="2 3">
    <name type="scientific">Entomospira culicis</name>
    <dbReference type="NCBI Taxonomy" id="2719989"/>
    <lineage>
        <taxon>Bacteria</taxon>
        <taxon>Pseudomonadati</taxon>
        <taxon>Spirochaetota</taxon>
        <taxon>Spirochaetia</taxon>
        <taxon>Spirochaetales</taxon>
        <taxon>Spirochaetaceae</taxon>
        <taxon>Entomospira</taxon>
    </lineage>
</organism>
<keyword evidence="1" id="KW-0472">Membrane</keyword>
<proteinExistence type="predicted"/>
<accession>A0A968GFW9</accession>
<evidence type="ECO:0000313" key="3">
    <source>
        <dbReference type="Proteomes" id="UP000778951"/>
    </source>
</evidence>
<evidence type="ECO:0000256" key="1">
    <source>
        <dbReference type="SAM" id="Phobius"/>
    </source>
</evidence>
<dbReference type="InterPro" id="IPR004884">
    <property type="entry name" value="DUF261"/>
</dbReference>